<reference evidence="2 3" key="1">
    <citation type="submission" date="2019-04" db="EMBL/GenBank/DDBJ databases">
        <title>Salinimonas iocasae sp. nov., a halophilic bacterium isolated from the outer tube casing of tubeworms in Okinawa Trough.</title>
        <authorList>
            <person name="Zhang H."/>
            <person name="Wang H."/>
            <person name="Li C."/>
        </authorList>
    </citation>
    <scope>NUCLEOTIDE SEQUENCE [LARGE SCALE GENOMIC DNA]</scope>
    <source>
        <strain evidence="2 3">KX18D6</strain>
    </source>
</reference>
<dbReference type="RefSeq" id="WP_139756674.1">
    <property type="nucleotide sequence ID" value="NZ_CP039852.1"/>
</dbReference>
<keyword evidence="1" id="KW-1133">Transmembrane helix</keyword>
<proteinExistence type="predicted"/>
<evidence type="ECO:0000256" key="1">
    <source>
        <dbReference type="SAM" id="Phobius"/>
    </source>
</evidence>
<sequence>MQTLTASELHDVNGGIIPVLIGIDVGLNLVMLAVGYGSGAFE</sequence>
<dbReference type="Proteomes" id="UP000304912">
    <property type="component" value="Chromosome"/>
</dbReference>
<accession>A0A5B7YE09</accession>
<evidence type="ECO:0000313" key="2">
    <source>
        <dbReference type="EMBL" id="QCZ93932.1"/>
    </source>
</evidence>
<dbReference type="InterPro" id="IPR023991">
    <property type="entry name" value="Bacteriocin_IIb_lactobn/cerein"/>
</dbReference>
<gene>
    <name evidence="2" type="ORF">FBQ74_10740</name>
</gene>
<organism evidence="2 3">
    <name type="scientific">Salinimonas iocasae</name>
    <dbReference type="NCBI Taxonomy" id="2572577"/>
    <lineage>
        <taxon>Bacteria</taxon>
        <taxon>Pseudomonadati</taxon>
        <taxon>Pseudomonadota</taxon>
        <taxon>Gammaproteobacteria</taxon>
        <taxon>Alteromonadales</taxon>
        <taxon>Alteromonadaceae</taxon>
        <taxon>Alteromonas/Salinimonas group</taxon>
        <taxon>Salinimonas</taxon>
    </lineage>
</organism>
<dbReference type="KEGG" id="salk:FBQ74_10740"/>
<protein>
    <submittedName>
        <fullName evidence="2">Class IIb bacteriocin, lactobin A/cerein 7B family</fullName>
    </submittedName>
</protein>
<keyword evidence="3" id="KW-1185">Reference proteome</keyword>
<feature type="transmembrane region" description="Helical" evidence="1">
    <location>
        <begin position="15"/>
        <end position="36"/>
    </location>
</feature>
<dbReference type="EMBL" id="CP039852">
    <property type="protein sequence ID" value="QCZ93932.1"/>
    <property type="molecule type" value="Genomic_DNA"/>
</dbReference>
<dbReference type="NCBIfam" id="TIGR03949">
    <property type="entry name" value="bact_IIb_cerein"/>
    <property type="match status" value="1"/>
</dbReference>
<dbReference type="OrthoDB" id="6388700at2"/>
<keyword evidence="1" id="KW-0812">Transmembrane</keyword>
<name>A0A5B7YE09_9ALTE</name>
<dbReference type="AlphaFoldDB" id="A0A5B7YE09"/>
<keyword evidence="1" id="KW-0472">Membrane</keyword>
<evidence type="ECO:0000313" key="3">
    <source>
        <dbReference type="Proteomes" id="UP000304912"/>
    </source>
</evidence>